<evidence type="ECO:0000313" key="2">
    <source>
        <dbReference type="Proteomes" id="UP000319824"/>
    </source>
</evidence>
<evidence type="ECO:0000313" key="1">
    <source>
        <dbReference type="EMBL" id="TVZ66002.1"/>
    </source>
</evidence>
<protein>
    <submittedName>
        <fullName evidence="1">Uncharacterized protein</fullName>
    </submittedName>
</protein>
<name>A0A559SUI7_9HYPH</name>
<dbReference type="EMBL" id="VISO01000003">
    <property type="protein sequence ID" value="TVZ66002.1"/>
    <property type="molecule type" value="Genomic_DNA"/>
</dbReference>
<dbReference type="Proteomes" id="UP000319824">
    <property type="component" value="Unassembled WGS sequence"/>
</dbReference>
<reference evidence="1 2" key="1">
    <citation type="submission" date="2019-06" db="EMBL/GenBank/DDBJ databases">
        <title>Pac Bio to generate improved reference genome sequences for organisms with transposon mutant libraries (support for FEBA project).</title>
        <authorList>
            <person name="Blow M."/>
        </authorList>
    </citation>
    <scope>NUCLEOTIDE SEQUENCE [LARGE SCALE GENOMIC DNA]</scope>
    <source>
        <strain evidence="1 2">USDA 1844</strain>
    </source>
</reference>
<proteinExistence type="predicted"/>
<comment type="caution">
    <text evidence="1">The sequence shown here is derived from an EMBL/GenBank/DDBJ whole genome shotgun (WGS) entry which is preliminary data.</text>
</comment>
<gene>
    <name evidence="1" type="ORF">BCL32_6346</name>
</gene>
<sequence length="50" mass="5554">MPSASRLLDAVMKTLGIVGLELKPLTEAASAMPWTALEYCRVCLEWIDRC</sequence>
<dbReference type="AlphaFoldDB" id="A0A559SUI7"/>
<organism evidence="1 2">
    <name type="scientific">Rhizobium mongolense USDA 1844</name>
    <dbReference type="NCBI Taxonomy" id="1079460"/>
    <lineage>
        <taxon>Bacteria</taxon>
        <taxon>Pseudomonadati</taxon>
        <taxon>Pseudomonadota</taxon>
        <taxon>Alphaproteobacteria</taxon>
        <taxon>Hyphomicrobiales</taxon>
        <taxon>Rhizobiaceae</taxon>
        <taxon>Rhizobium/Agrobacterium group</taxon>
        <taxon>Rhizobium</taxon>
    </lineage>
</organism>
<accession>A0A559SUI7</accession>